<reference evidence="9 10" key="1">
    <citation type="submission" date="2016-12" db="EMBL/GenBank/DDBJ databases">
        <title>Complete genome sequence of Clostridium kluyveri JZZ isolated from the pit mud of a Chinese flavor liquor-making factory.</title>
        <authorList>
            <person name="Wang Y."/>
        </authorList>
    </citation>
    <scope>NUCLEOTIDE SEQUENCE [LARGE SCALE GENOMIC DNA]</scope>
    <source>
        <strain evidence="9 10">JZZ</strain>
    </source>
</reference>
<accession>A0A1L5F5Z2</accession>
<dbReference type="NCBIfam" id="TIGR03426">
    <property type="entry name" value="shape_MreD"/>
    <property type="match status" value="1"/>
</dbReference>
<comment type="similarity">
    <text evidence="2">Belongs to the MreD family.</text>
</comment>
<evidence type="ECO:0000256" key="5">
    <source>
        <dbReference type="ARBA" id="ARBA00022960"/>
    </source>
</evidence>
<keyword evidence="6 8" id="KW-1133">Transmembrane helix</keyword>
<feature type="transmembrane region" description="Helical" evidence="8">
    <location>
        <begin position="130"/>
        <end position="148"/>
    </location>
</feature>
<feature type="transmembrane region" description="Helical" evidence="8">
    <location>
        <begin position="74"/>
        <end position="92"/>
    </location>
</feature>
<dbReference type="PIRSF" id="PIRSF037497">
    <property type="entry name" value="MreD_Clostridium/Treponema_prd"/>
    <property type="match status" value="1"/>
</dbReference>
<keyword evidence="3" id="KW-1003">Cell membrane</keyword>
<dbReference type="OrthoDB" id="9796616at2"/>
<name>A0A1L5F5Z2_CLOKL</name>
<dbReference type="Pfam" id="PF04093">
    <property type="entry name" value="MreD"/>
    <property type="match status" value="1"/>
</dbReference>
<dbReference type="EMBL" id="CP018335">
    <property type="protein sequence ID" value="APM38250.1"/>
    <property type="molecule type" value="Genomic_DNA"/>
</dbReference>
<dbReference type="GO" id="GO:0008360">
    <property type="term" value="P:regulation of cell shape"/>
    <property type="evidence" value="ECO:0007669"/>
    <property type="project" value="UniProtKB-KW"/>
</dbReference>
<evidence type="ECO:0000256" key="8">
    <source>
        <dbReference type="SAM" id="Phobius"/>
    </source>
</evidence>
<dbReference type="InterPro" id="IPR017225">
    <property type="entry name" value="Cell_shape_determin_MreD_prd"/>
</dbReference>
<sequence length="163" mass="18939">MKKILVLSVLSIVLFILDNVLMPFFAIKTFYPSLLFIFIICYSIVNGKWEGLWLGVFVGLLQDVYFSQGFGINAFTNMIICVTAGVVGDNIFKEKRLIPVISCFLLALFKGILVFALLYLYGIYVNMSKVFFISIYDMVLCIFMYRPIYKLCNKEYMQIKWKF</sequence>
<dbReference type="Proteomes" id="UP000184604">
    <property type="component" value="Chromosome"/>
</dbReference>
<evidence type="ECO:0000313" key="10">
    <source>
        <dbReference type="Proteomes" id="UP000184604"/>
    </source>
</evidence>
<organism evidence="9 10">
    <name type="scientific">Clostridium kluyveri</name>
    <dbReference type="NCBI Taxonomy" id="1534"/>
    <lineage>
        <taxon>Bacteria</taxon>
        <taxon>Bacillati</taxon>
        <taxon>Bacillota</taxon>
        <taxon>Clostridia</taxon>
        <taxon>Eubacteriales</taxon>
        <taxon>Clostridiaceae</taxon>
        <taxon>Clostridium</taxon>
    </lineage>
</organism>
<evidence type="ECO:0000256" key="4">
    <source>
        <dbReference type="ARBA" id="ARBA00022692"/>
    </source>
</evidence>
<keyword evidence="4 8" id="KW-0812">Transmembrane</keyword>
<evidence type="ECO:0000256" key="2">
    <source>
        <dbReference type="ARBA" id="ARBA00007776"/>
    </source>
</evidence>
<gene>
    <name evidence="9" type="ORF">BS101_05595</name>
</gene>
<dbReference type="InterPro" id="IPR007227">
    <property type="entry name" value="Cell_shape_determining_MreD"/>
</dbReference>
<evidence type="ECO:0000256" key="1">
    <source>
        <dbReference type="ARBA" id="ARBA00004651"/>
    </source>
</evidence>
<feature type="transmembrane region" description="Helical" evidence="8">
    <location>
        <begin position="104"/>
        <end position="124"/>
    </location>
</feature>
<evidence type="ECO:0000256" key="6">
    <source>
        <dbReference type="ARBA" id="ARBA00022989"/>
    </source>
</evidence>
<comment type="subcellular location">
    <subcellularLocation>
        <location evidence="1">Cell membrane</location>
        <topology evidence="1">Multi-pass membrane protein</topology>
    </subcellularLocation>
</comment>
<feature type="transmembrane region" description="Helical" evidence="8">
    <location>
        <begin position="29"/>
        <end position="45"/>
    </location>
</feature>
<proteinExistence type="inferred from homology"/>
<keyword evidence="7 8" id="KW-0472">Membrane</keyword>
<keyword evidence="5" id="KW-0133">Cell shape</keyword>
<evidence type="ECO:0000256" key="3">
    <source>
        <dbReference type="ARBA" id="ARBA00022475"/>
    </source>
</evidence>
<evidence type="ECO:0000313" key="9">
    <source>
        <dbReference type="EMBL" id="APM38250.1"/>
    </source>
</evidence>
<dbReference type="AlphaFoldDB" id="A0A1L5F5Z2"/>
<protein>
    <submittedName>
        <fullName evidence="9">Rod shape-determining protein MreD</fullName>
    </submittedName>
</protein>
<dbReference type="GO" id="GO:0005886">
    <property type="term" value="C:plasma membrane"/>
    <property type="evidence" value="ECO:0007669"/>
    <property type="project" value="UniProtKB-SubCell"/>
</dbReference>
<dbReference type="RefSeq" id="WP_073537928.1">
    <property type="nucleotide sequence ID" value="NZ_CP018335.1"/>
</dbReference>
<evidence type="ECO:0000256" key="7">
    <source>
        <dbReference type="ARBA" id="ARBA00023136"/>
    </source>
</evidence>